<dbReference type="Gene3D" id="3.30.450.40">
    <property type="match status" value="1"/>
</dbReference>
<dbReference type="SUPFAM" id="SSF55781">
    <property type="entry name" value="GAF domain-like"/>
    <property type="match status" value="1"/>
</dbReference>
<proteinExistence type="predicted"/>
<dbReference type="EMBL" id="RQXV01000013">
    <property type="protein sequence ID" value="RRC97164.1"/>
    <property type="molecule type" value="Genomic_DNA"/>
</dbReference>
<reference evidence="1 2" key="1">
    <citation type="submission" date="2018-11" db="EMBL/GenBank/DDBJ databases">
        <title>The draft genome sequence of Amphritea balenae JAMM 1525T.</title>
        <authorList>
            <person name="Fang Z."/>
            <person name="Zhang Y."/>
            <person name="Han X."/>
        </authorList>
    </citation>
    <scope>NUCLEOTIDE SEQUENCE [LARGE SCALE GENOMIC DNA]</scope>
    <source>
        <strain evidence="1 2">JAMM 1525</strain>
    </source>
</reference>
<dbReference type="OrthoDB" id="8525200at2"/>
<dbReference type="PANTHER" id="PTHR38765:SF1">
    <property type="entry name" value="DUF484 DOMAIN-CONTAINING PROTEIN"/>
    <property type="match status" value="1"/>
</dbReference>
<dbReference type="InterPro" id="IPR029016">
    <property type="entry name" value="GAF-like_dom_sf"/>
</dbReference>
<dbReference type="InterPro" id="IPR007435">
    <property type="entry name" value="DUF484"/>
</dbReference>
<dbReference type="AlphaFoldDB" id="A0A3P1SJG6"/>
<dbReference type="Proteomes" id="UP000267535">
    <property type="component" value="Unassembled WGS sequence"/>
</dbReference>
<protein>
    <submittedName>
        <fullName evidence="1">DUF484 family protein</fullName>
    </submittedName>
</protein>
<organism evidence="1 2">
    <name type="scientific">Amphritea balenae</name>
    <dbReference type="NCBI Taxonomy" id="452629"/>
    <lineage>
        <taxon>Bacteria</taxon>
        <taxon>Pseudomonadati</taxon>
        <taxon>Pseudomonadota</taxon>
        <taxon>Gammaproteobacteria</taxon>
        <taxon>Oceanospirillales</taxon>
        <taxon>Oceanospirillaceae</taxon>
        <taxon>Amphritea</taxon>
    </lineage>
</organism>
<comment type="caution">
    <text evidence="1">The sequence shown here is derived from an EMBL/GenBank/DDBJ whole genome shotgun (WGS) entry which is preliminary data.</text>
</comment>
<accession>A0A3P1SJG6</accession>
<dbReference type="RefSeq" id="WP_124927622.1">
    <property type="nucleotide sequence ID" value="NZ_BMOH01000002.1"/>
</dbReference>
<dbReference type="PANTHER" id="PTHR38765">
    <property type="entry name" value="DUF484 DOMAIN-CONTAINING PROTEIN"/>
    <property type="match status" value="1"/>
</dbReference>
<evidence type="ECO:0000313" key="1">
    <source>
        <dbReference type="EMBL" id="RRC97164.1"/>
    </source>
</evidence>
<sequence>MSELKPEATSATENGHLALNAEQVAEYLKQHPDFFTGNEHLLEKLYVPHQRGNTVSLVERQTSLLREKNRELHDYLGDLVGVARENDIQFTKTKKMILALLDAETLDDVAVAIDESLCQDFHSDTTALLLFSEHAEEQNNLHLIKREDAAAIDGLVDQSQTRCGNLSELQNQLLFKEHAFKVKSAAAVPLVKGETLGLLAIGSFDPTYFQSNQGTLFLDYIGQAVSRIVSPMLRNTQA</sequence>
<dbReference type="Pfam" id="PF04340">
    <property type="entry name" value="DUF484"/>
    <property type="match status" value="1"/>
</dbReference>
<name>A0A3P1SJG6_9GAMM</name>
<keyword evidence="2" id="KW-1185">Reference proteome</keyword>
<gene>
    <name evidence="1" type="ORF">EHS89_18310</name>
</gene>
<evidence type="ECO:0000313" key="2">
    <source>
        <dbReference type="Proteomes" id="UP000267535"/>
    </source>
</evidence>